<proteinExistence type="predicted"/>
<keyword evidence="3" id="KW-1185">Reference proteome</keyword>
<gene>
    <name evidence="2" type="ORF">MCOR_7023</name>
</gene>
<feature type="coiled-coil region" evidence="1">
    <location>
        <begin position="20"/>
        <end position="47"/>
    </location>
</feature>
<evidence type="ECO:0000256" key="1">
    <source>
        <dbReference type="SAM" id="Coils"/>
    </source>
</evidence>
<dbReference type="OrthoDB" id="6107471at2759"/>
<organism evidence="2 3">
    <name type="scientific">Mytilus coruscus</name>
    <name type="common">Sea mussel</name>
    <dbReference type="NCBI Taxonomy" id="42192"/>
    <lineage>
        <taxon>Eukaryota</taxon>
        <taxon>Metazoa</taxon>
        <taxon>Spiralia</taxon>
        <taxon>Lophotrochozoa</taxon>
        <taxon>Mollusca</taxon>
        <taxon>Bivalvia</taxon>
        <taxon>Autobranchia</taxon>
        <taxon>Pteriomorphia</taxon>
        <taxon>Mytilida</taxon>
        <taxon>Mytiloidea</taxon>
        <taxon>Mytilidae</taxon>
        <taxon>Mytilinae</taxon>
        <taxon>Mytilus</taxon>
    </lineage>
</organism>
<evidence type="ECO:0000313" key="3">
    <source>
        <dbReference type="Proteomes" id="UP000507470"/>
    </source>
</evidence>
<accession>A0A6J8AF40</accession>
<dbReference type="AlphaFoldDB" id="A0A6J8AF40"/>
<sequence length="189" mass="22081">MTNLEKTFAKEIKDNIGKLKDEMTLEFAQVDNKIKELELKMTDIELNQTQNVNNKMNSVNSKLVFKNVTQIDDENEDSLKDYVHGLLRSIELEIDIMNVYRINTPNNGNTNSTAEHRPKPLIVTMANDTQRDSVLKNKFKLNKITMYKNVYIEPDRSRHDRMQDANLRRIVKAIPNLEYKKGRVVQKDN</sequence>
<dbReference type="EMBL" id="CACVKT020001353">
    <property type="protein sequence ID" value="CAC5366934.1"/>
    <property type="molecule type" value="Genomic_DNA"/>
</dbReference>
<reference evidence="2 3" key="1">
    <citation type="submission" date="2020-06" db="EMBL/GenBank/DDBJ databases">
        <authorList>
            <person name="Li R."/>
            <person name="Bekaert M."/>
        </authorList>
    </citation>
    <scope>NUCLEOTIDE SEQUENCE [LARGE SCALE GENOMIC DNA]</scope>
    <source>
        <strain evidence="3">wild</strain>
    </source>
</reference>
<dbReference type="Proteomes" id="UP000507470">
    <property type="component" value="Unassembled WGS sequence"/>
</dbReference>
<evidence type="ECO:0000313" key="2">
    <source>
        <dbReference type="EMBL" id="CAC5366934.1"/>
    </source>
</evidence>
<protein>
    <submittedName>
        <fullName evidence="2">Uncharacterized protein</fullName>
    </submittedName>
</protein>
<name>A0A6J8AF40_MYTCO</name>
<keyword evidence="1" id="KW-0175">Coiled coil</keyword>